<comment type="caution">
    <text evidence="3">The sequence shown here is derived from an EMBL/GenBank/DDBJ whole genome shotgun (WGS) entry which is preliminary data.</text>
</comment>
<gene>
    <name evidence="3" type="primary">Necator_chrII.g8205</name>
    <name evidence="3" type="ORF">RB195_020411</name>
</gene>
<dbReference type="EMBL" id="JAVFWL010000002">
    <property type="protein sequence ID" value="KAK6738280.1"/>
    <property type="molecule type" value="Genomic_DNA"/>
</dbReference>
<keyword evidence="2" id="KW-1133">Transmembrane helix</keyword>
<name>A0ABR1CJN5_NECAM</name>
<protein>
    <submittedName>
        <fullName evidence="3">Uncharacterized protein</fullName>
    </submittedName>
</protein>
<keyword evidence="4" id="KW-1185">Reference proteome</keyword>
<keyword evidence="2" id="KW-0812">Transmembrane</keyword>
<dbReference type="Proteomes" id="UP001303046">
    <property type="component" value="Unassembled WGS sequence"/>
</dbReference>
<keyword evidence="2" id="KW-0472">Membrane</keyword>
<evidence type="ECO:0000256" key="1">
    <source>
        <dbReference type="SAM" id="MobiDB-lite"/>
    </source>
</evidence>
<evidence type="ECO:0000256" key="2">
    <source>
        <dbReference type="SAM" id="Phobius"/>
    </source>
</evidence>
<accession>A0ABR1CJN5</accession>
<evidence type="ECO:0000313" key="4">
    <source>
        <dbReference type="Proteomes" id="UP001303046"/>
    </source>
</evidence>
<feature type="transmembrane region" description="Helical" evidence="2">
    <location>
        <begin position="105"/>
        <end position="132"/>
    </location>
</feature>
<organism evidence="3 4">
    <name type="scientific">Necator americanus</name>
    <name type="common">Human hookworm</name>
    <dbReference type="NCBI Taxonomy" id="51031"/>
    <lineage>
        <taxon>Eukaryota</taxon>
        <taxon>Metazoa</taxon>
        <taxon>Ecdysozoa</taxon>
        <taxon>Nematoda</taxon>
        <taxon>Chromadorea</taxon>
        <taxon>Rhabditida</taxon>
        <taxon>Rhabditina</taxon>
        <taxon>Rhabditomorpha</taxon>
        <taxon>Strongyloidea</taxon>
        <taxon>Ancylostomatidae</taxon>
        <taxon>Bunostominae</taxon>
        <taxon>Necator</taxon>
    </lineage>
</organism>
<reference evidence="3 4" key="1">
    <citation type="submission" date="2023-08" db="EMBL/GenBank/DDBJ databases">
        <title>A Necator americanus chromosomal reference genome.</title>
        <authorList>
            <person name="Ilik V."/>
            <person name="Petrzelkova K.J."/>
            <person name="Pardy F."/>
            <person name="Fuh T."/>
            <person name="Niatou-Singa F.S."/>
            <person name="Gouil Q."/>
            <person name="Baker L."/>
            <person name="Ritchie M.E."/>
            <person name="Jex A.R."/>
            <person name="Gazzola D."/>
            <person name="Li H."/>
            <person name="Toshio Fujiwara R."/>
            <person name="Zhan B."/>
            <person name="Aroian R.V."/>
            <person name="Pafco B."/>
            <person name="Schwarz E.M."/>
        </authorList>
    </citation>
    <scope>NUCLEOTIDE SEQUENCE [LARGE SCALE GENOMIC DNA]</scope>
    <source>
        <strain evidence="3 4">Aroian</strain>
        <tissue evidence="3">Whole animal</tissue>
    </source>
</reference>
<feature type="region of interest" description="Disordered" evidence="1">
    <location>
        <begin position="31"/>
        <end position="52"/>
    </location>
</feature>
<proteinExistence type="predicted"/>
<evidence type="ECO:0000313" key="3">
    <source>
        <dbReference type="EMBL" id="KAK6738280.1"/>
    </source>
</evidence>
<sequence length="140" mass="15574">MLLISLIFVHQLLAEVYLGFSLEQSQLLKKNKTRESATKPSPLPPIGRGPTKIQTLRTSKLTASPTTKEENVTKKVDGVIGGIRNIDEIKPNRDFEGRQRKNQYLVVYIIIGVIAVVLLIAVVVTTVTIIVLRKKICGRI</sequence>